<sequence>PNEVELMSFRERLRQDEIKKELDQFRKQNAQEMIMGRNMLDEEKSILDAENVFARNDRFPKAKHGIMFR</sequence>
<protein>
    <submittedName>
        <fullName evidence="1">Uncharacterized protein</fullName>
    </submittedName>
</protein>
<comment type="caution">
    <text evidence="1">The sequence shown here is derived from an EMBL/GenBank/DDBJ whole genome shotgun (WGS) entry which is preliminary data.</text>
</comment>
<organism evidence="1">
    <name type="scientific">marine sediment metagenome</name>
    <dbReference type="NCBI Taxonomy" id="412755"/>
    <lineage>
        <taxon>unclassified sequences</taxon>
        <taxon>metagenomes</taxon>
        <taxon>ecological metagenomes</taxon>
    </lineage>
</organism>
<accession>A0A0F9DU80</accession>
<dbReference type="AlphaFoldDB" id="A0A0F9DU80"/>
<gene>
    <name evidence="1" type="ORF">LCGC14_2447710</name>
</gene>
<evidence type="ECO:0000313" key="1">
    <source>
        <dbReference type="EMBL" id="KKL21216.1"/>
    </source>
</evidence>
<feature type="non-terminal residue" evidence="1">
    <location>
        <position position="1"/>
    </location>
</feature>
<dbReference type="EMBL" id="LAZR01037814">
    <property type="protein sequence ID" value="KKL21216.1"/>
    <property type="molecule type" value="Genomic_DNA"/>
</dbReference>
<reference evidence="1" key="1">
    <citation type="journal article" date="2015" name="Nature">
        <title>Complex archaea that bridge the gap between prokaryotes and eukaryotes.</title>
        <authorList>
            <person name="Spang A."/>
            <person name="Saw J.H."/>
            <person name="Jorgensen S.L."/>
            <person name="Zaremba-Niedzwiedzka K."/>
            <person name="Martijn J."/>
            <person name="Lind A.E."/>
            <person name="van Eijk R."/>
            <person name="Schleper C."/>
            <person name="Guy L."/>
            <person name="Ettema T.J."/>
        </authorList>
    </citation>
    <scope>NUCLEOTIDE SEQUENCE</scope>
</reference>
<name>A0A0F9DU80_9ZZZZ</name>
<proteinExistence type="predicted"/>